<name>A0A1N6DSZ9_9BACT</name>
<dbReference type="SUPFAM" id="SSF82714">
    <property type="entry name" value="Multidrug efflux transporter AcrB TolC docking domain, DN and DC subdomains"/>
    <property type="match status" value="2"/>
</dbReference>
<feature type="transmembrane region" description="Helical" evidence="1">
    <location>
        <begin position="336"/>
        <end position="355"/>
    </location>
</feature>
<proteinExistence type="predicted"/>
<dbReference type="PANTHER" id="PTHR32063">
    <property type="match status" value="1"/>
</dbReference>
<accession>A0A1N6DSZ9</accession>
<dbReference type="STRING" id="1121457.SAMN02745161_0450"/>
<dbReference type="Gene3D" id="3.30.70.1430">
    <property type="entry name" value="Multidrug efflux transporter AcrB pore domain"/>
    <property type="match status" value="2"/>
</dbReference>
<gene>
    <name evidence="2" type="ORF">SAMN02745161_0450</name>
</gene>
<keyword evidence="1" id="KW-0472">Membrane</keyword>
<dbReference type="Proteomes" id="UP000184694">
    <property type="component" value="Unassembled WGS sequence"/>
</dbReference>
<dbReference type="EMBL" id="FSRG01000003">
    <property type="protein sequence ID" value="SIN73814.1"/>
    <property type="molecule type" value="Genomic_DNA"/>
</dbReference>
<evidence type="ECO:0000256" key="1">
    <source>
        <dbReference type="SAM" id="Phobius"/>
    </source>
</evidence>
<feature type="transmembrane region" description="Helical" evidence="1">
    <location>
        <begin position="362"/>
        <end position="382"/>
    </location>
</feature>
<keyword evidence="1" id="KW-0812">Transmembrane</keyword>
<feature type="transmembrane region" description="Helical" evidence="1">
    <location>
        <begin position="881"/>
        <end position="899"/>
    </location>
</feature>
<feature type="transmembrane region" description="Helical" evidence="1">
    <location>
        <begin position="523"/>
        <end position="543"/>
    </location>
</feature>
<feature type="transmembrane region" description="Helical" evidence="1">
    <location>
        <begin position="388"/>
        <end position="412"/>
    </location>
</feature>
<keyword evidence="3" id="KW-1185">Reference proteome</keyword>
<dbReference type="Gene3D" id="1.20.1640.10">
    <property type="entry name" value="Multidrug efflux transporter AcrB transmembrane domain"/>
    <property type="match status" value="2"/>
</dbReference>
<dbReference type="Gene3D" id="3.30.70.1320">
    <property type="entry name" value="Multidrug efflux transporter AcrB pore domain like"/>
    <property type="match status" value="1"/>
</dbReference>
<sequence>MNLAELSIKKRAITQFIVLLLFVAGAYSYFQMGKLEDPEFTLKTAIVITQYPGASTIQVEEEVTDVLETAIQQMESLKHVRSMSRSGLSVVWVDIQESRRKHELPQIWDDLRKKMRDVTPSLPPGVKPSIIRDDFGDVYGVFLTVTSDGFSYAELKDQVDELRKELLLVKNVAKVEIWGALQECIYVDVSSTSLSERGIPPASVLNALDKQNLVVDSGYVNLGRERVRLAVDGEFNSVEAVGNLIVSSGASDKMVLLRDIATIRKGYVEPVTKQMRFNGMPSLGLAASTVSGGNVIEMGEAVKRRVEELKQFLPIGMEISVVAMQSDLVQTAIDEFMMNLGAALLIVVGLLFIFMGMRSGMLIGLGLLLTIATTFLIMRVLHVDLQRISLGALIIALGMLVDNAIVVTESMLIKLQIGKNRMQAAKETYSETAWPLLGATIVAALAFLPVYLADNNTGEFCESLFVVVGVSLLVSWLLAMTVSALWCYIGLKIPENMQGKDPYAGIFFITYKKVLDFCIRHRWVTLAIMGCLLVAAIVNFKYVDKTFFPESRRPQLIVDYWLPEGTNVEVVSDDLGKLEKMLLAYPTIEGVATFVGGGGTRFYLSLEPEFTNSSYGQMILNIDSADHLDETIGFVQKELDEKFLYAEPRVRRFPLGAASKFKVEARFRGPDRAVLHDLAEKAKYIMRSEPTAKYVRDDWRQPVKVIEAEYSQARGLRVGVTRKDVAMAMKRGYDGVPMGVYREDNKLLPIILRPPENERHRVEDMRMLQVLNMKSTQGVPLGQLVSDVTTKWEESTIHRRDHQRTITVQCDPRVGTAETLRQKIKPAIEALVLPAGYTLEWGGDWDKSNESRSYVAKGLPVTFLSMALVVVMLFNAYRQPLIIALTVPLSIIGVTSGLLLTNQPFGFLALLGFLSLSGMLIKNAVILIDQIDVEIADGKEPYAAVLDSSVSRIRPVLMAAMSTVLGMMPLVIDRFWASMAVTICFGLTFATVLTLIIVPVLYTLFFRIRPVKQS</sequence>
<dbReference type="RefSeq" id="WP_074215328.1">
    <property type="nucleotide sequence ID" value="NZ_FSRG01000003.1"/>
</dbReference>
<dbReference type="GO" id="GO:0042910">
    <property type="term" value="F:xenobiotic transmembrane transporter activity"/>
    <property type="evidence" value="ECO:0007669"/>
    <property type="project" value="TreeGrafter"/>
</dbReference>
<feature type="transmembrane region" description="Helical" evidence="1">
    <location>
        <begin position="433"/>
        <end position="452"/>
    </location>
</feature>
<dbReference type="AlphaFoldDB" id="A0A1N6DSZ9"/>
<protein>
    <submittedName>
        <fullName evidence="2">Multidrug efflux pump subunit AcrB</fullName>
    </submittedName>
</protein>
<evidence type="ECO:0000313" key="3">
    <source>
        <dbReference type="Proteomes" id="UP000184694"/>
    </source>
</evidence>
<dbReference type="SUPFAM" id="SSF82693">
    <property type="entry name" value="Multidrug efflux transporter AcrB pore domain, PN1, PN2, PC1 and PC2 subdomains"/>
    <property type="match status" value="2"/>
</dbReference>
<dbReference type="Gene3D" id="3.30.70.1440">
    <property type="entry name" value="Multidrug efflux transporter AcrB pore domain"/>
    <property type="match status" value="1"/>
</dbReference>
<feature type="transmembrane region" description="Helical" evidence="1">
    <location>
        <begin position="12"/>
        <end position="30"/>
    </location>
</feature>
<feature type="transmembrane region" description="Helical" evidence="1">
    <location>
        <begin position="464"/>
        <end position="491"/>
    </location>
</feature>
<dbReference type="GO" id="GO:0005886">
    <property type="term" value="C:plasma membrane"/>
    <property type="evidence" value="ECO:0007669"/>
    <property type="project" value="TreeGrafter"/>
</dbReference>
<feature type="transmembrane region" description="Helical" evidence="1">
    <location>
        <begin position="978"/>
        <end position="1005"/>
    </location>
</feature>
<feature type="transmembrane region" description="Helical" evidence="1">
    <location>
        <begin position="905"/>
        <end position="921"/>
    </location>
</feature>
<dbReference type="OrthoDB" id="9759330at2"/>
<dbReference type="PRINTS" id="PR00702">
    <property type="entry name" value="ACRIFLAVINRP"/>
</dbReference>
<dbReference type="SUPFAM" id="SSF82866">
    <property type="entry name" value="Multidrug efflux transporter AcrB transmembrane domain"/>
    <property type="match status" value="2"/>
</dbReference>
<feature type="transmembrane region" description="Helical" evidence="1">
    <location>
        <begin position="854"/>
        <end position="874"/>
    </location>
</feature>
<dbReference type="InterPro" id="IPR001036">
    <property type="entry name" value="Acrflvin-R"/>
</dbReference>
<dbReference type="Gene3D" id="3.30.2090.10">
    <property type="entry name" value="Multidrug efflux transporter AcrB TolC docking domain, DN and DC subdomains"/>
    <property type="match status" value="2"/>
</dbReference>
<reference evidence="3" key="1">
    <citation type="submission" date="2016-11" db="EMBL/GenBank/DDBJ databases">
        <authorList>
            <person name="Varghese N."/>
            <person name="Submissions S."/>
        </authorList>
    </citation>
    <scope>NUCLEOTIDE SEQUENCE [LARGE SCALE GENOMIC DNA]</scope>
    <source>
        <strain evidence="3">DSM 17456</strain>
    </source>
</reference>
<dbReference type="Pfam" id="PF00873">
    <property type="entry name" value="ACR_tran"/>
    <property type="match status" value="1"/>
</dbReference>
<dbReference type="PANTHER" id="PTHR32063:SF18">
    <property type="entry name" value="CATION EFFLUX SYSTEM PROTEIN"/>
    <property type="match status" value="1"/>
</dbReference>
<organism evidence="2 3">
    <name type="scientific">Halodesulfovibrio marinisediminis DSM 17456</name>
    <dbReference type="NCBI Taxonomy" id="1121457"/>
    <lineage>
        <taxon>Bacteria</taxon>
        <taxon>Pseudomonadati</taxon>
        <taxon>Thermodesulfobacteriota</taxon>
        <taxon>Desulfovibrionia</taxon>
        <taxon>Desulfovibrionales</taxon>
        <taxon>Desulfovibrionaceae</taxon>
        <taxon>Halodesulfovibrio</taxon>
    </lineage>
</organism>
<dbReference type="InterPro" id="IPR027463">
    <property type="entry name" value="AcrB_DN_DC_subdom"/>
</dbReference>
<keyword evidence="1" id="KW-1133">Transmembrane helix</keyword>
<evidence type="ECO:0000313" key="2">
    <source>
        <dbReference type="EMBL" id="SIN73814.1"/>
    </source>
</evidence>